<accession>B0CXZ3</accession>
<dbReference type="InParanoid" id="B0CXZ3"/>
<gene>
    <name evidence="2" type="ORF">LACBIDRAFT_323546</name>
</gene>
<reference evidence="2 3" key="1">
    <citation type="journal article" date="2008" name="Nature">
        <title>The genome of Laccaria bicolor provides insights into mycorrhizal symbiosis.</title>
        <authorList>
            <person name="Martin F."/>
            <person name="Aerts A."/>
            <person name="Ahren D."/>
            <person name="Brun A."/>
            <person name="Danchin E.G.J."/>
            <person name="Duchaussoy F."/>
            <person name="Gibon J."/>
            <person name="Kohler A."/>
            <person name="Lindquist E."/>
            <person name="Pereda V."/>
            <person name="Salamov A."/>
            <person name="Shapiro H.J."/>
            <person name="Wuyts J."/>
            <person name="Blaudez D."/>
            <person name="Buee M."/>
            <person name="Brokstein P."/>
            <person name="Canbaeck B."/>
            <person name="Cohen D."/>
            <person name="Courty P.E."/>
            <person name="Coutinho P.M."/>
            <person name="Delaruelle C."/>
            <person name="Detter J.C."/>
            <person name="Deveau A."/>
            <person name="DiFazio S."/>
            <person name="Duplessis S."/>
            <person name="Fraissinet-Tachet L."/>
            <person name="Lucic E."/>
            <person name="Frey-Klett P."/>
            <person name="Fourrey C."/>
            <person name="Feussner I."/>
            <person name="Gay G."/>
            <person name="Grimwood J."/>
            <person name="Hoegger P.J."/>
            <person name="Jain P."/>
            <person name="Kilaru S."/>
            <person name="Labbe J."/>
            <person name="Lin Y.C."/>
            <person name="Legue V."/>
            <person name="Le Tacon F."/>
            <person name="Marmeisse R."/>
            <person name="Melayah D."/>
            <person name="Montanini B."/>
            <person name="Muratet M."/>
            <person name="Nehls U."/>
            <person name="Niculita-Hirzel H."/>
            <person name="Oudot-Le Secq M.P."/>
            <person name="Peter M."/>
            <person name="Quesneville H."/>
            <person name="Rajashekar B."/>
            <person name="Reich M."/>
            <person name="Rouhier N."/>
            <person name="Schmutz J."/>
            <person name="Yin T."/>
            <person name="Chalot M."/>
            <person name="Henrissat B."/>
            <person name="Kuees U."/>
            <person name="Lucas S."/>
            <person name="Van de Peer Y."/>
            <person name="Podila G.K."/>
            <person name="Polle A."/>
            <person name="Pukkila P.J."/>
            <person name="Richardson P.M."/>
            <person name="Rouze P."/>
            <person name="Sanders I.R."/>
            <person name="Stajich J.E."/>
            <person name="Tunlid A."/>
            <person name="Tuskan G."/>
            <person name="Grigoriev I.V."/>
        </authorList>
    </citation>
    <scope>NUCLEOTIDE SEQUENCE [LARGE SCALE GENOMIC DNA]</scope>
    <source>
        <strain evidence="3">S238N-H82 / ATCC MYA-4686</strain>
    </source>
</reference>
<dbReference type="AlphaFoldDB" id="B0CXZ3"/>
<name>B0CXZ3_LACBS</name>
<evidence type="ECO:0000256" key="1">
    <source>
        <dbReference type="SAM" id="MobiDB-lite"/>
    </source>
</evidence>
<dbReference type="KEGG" id="lbc:LACBIDRAFT_323546"/>
<organism evidence="3">
    <name type="scientific">Laccaria bicolor (strain S238N-H82 / ATCC MYA-4686)</name>
    <name type="common">Bicoloured deceiver</name>
    <name type="synonym">Laccaria laccata var. bicolor</name>
    <dbReference type="NCBI Taxonomy" id="486041"/>
    <lineage>
        <taxon>Eukaryota</taxon>
        <taxon>Fungi</taxon>
        <taxon>Dikarya</taxon>
        <taxon>Basidiomycota</taxon>
        <taxon>Agaricomycotina</taxon>
        <taxon>Agaricomycetes</taxon>
        <taxon>Agaricomycetidae</taxon>
        <taxon>Agaricales</taxon>
        <taxon>Agaricineae</taxon>
        <taxon>Hydnangiaceae</taxon>
        <taxon>Laccaria</taxon>
    </lineage>
</organism>
<feature type="region of interest" description="Disordered" evidence="1">
    <location>
        <begin position="397"/>
        <end position="426"/>
    </location>
</feature>
<dbReference type="HOGENOM" id="CLU_019839_0_0_1"/>
<sequence length="707" mass="79162">MQTILHKICKAVSKNSLKGSDGPHSESPGVTSTHIPPPGVTETVIPPNFLKFRTITMLLAQIPRTRPLESNDYLKDVIMDENERRVLKISDAFAHIAGGTNDVIAVTTNHTVPGTDLQVLVTTPSPPVSLPSTQSPSRWTFLWTRNDQKKELPFATLSPDGNPTGPRDLKNKRPTEYLSALHETWIEPSLADHLWLLSKVLEERPEDLTRKLSKYIAAQSRKNIARRFRNKALSQPYYEGLKGVGVIPPLSLDRKHEPLQKKEFENDRLFLLEFLDPHCKAKKGISTPIDQILKKVEESRTSFTINLYTDDTRDEFHKLLLFLLKEFEDSLDQLVPDPDSDLNAEVFRQSVEKLDYYAYGLLRLARGGALRMHLEHIKDLLIEPSCAWADKRAKDLAEQAPTHDERAEDLAERAKDSAERAKDLAERAEDLAQQAEEFSGVTGPQQKSYIAWLQLILGHFDAVEILSDFVKSGYFAQYKSISIQILNPVPTSAANLDWKTLFSNESNFATPAMNDFLKLGVKAVKDRNQKAGKVKPGVDDEKIMALRKKLEDHRSAYQFFVALGRNQDFTGAIHCEAYLASVINAEKSLHFGPVIGVSKRCCPICNQYLSILRQGSDSPPFLVRGNHGRISACTLPPSTPDHVVDLMNRIYGGYLLTDMNTFMNKVNGIQGHALECSRSTGSGILARDSDDGHSVERSAPPVPDFLL</sequence>
<dbReference type="OrthoDB" id="3070940at2759"/>
<dbReference type="EMBL" id="DS547094">
    <property type="protein sequence ID" value="EDR12804.1"/>
    <property type="molecule type" value="Genomic_DNA"/>
</dbReference>
<keyword evidence="3" id="KW-1185">Reference proteome</keyword>
<dbReference type="InterPro" id="IPR027796">
    <property type="entry name" value="OTT_1508_deam-like"/>
</dbReference>
<dbReference type="RefSeq" id="XP_001877068.1">
    <property type="nucleotide sequence ID" value="XM_001877033.1"/>
</dbReference>
<evidence type="ECO:0000313" key="3">
    <source>
        <dbReference type="Proteomes" id="UP000001194"/>
    </source>
</evidence>
<feature type="region of interest" description="Disordered" evidence="1">
    <location>
        <begin position="15"/>
        <end position="40"/>
    </location>
</feature>
<protein>
    <submittedName>
        <fullName evidence="2">Predicted protein</fullName>
    </submittedName>
</protein>
<proteinExistence type="predicted"/>
<evidence type="ECO:0000313" key="2">
    <source>
        <dbReference type="EMBL" id="EDR12804.1"/>
    </source>
</evidence>
<dbReference type="GeneID" id="6072232"/>
<dbReference type="Proteomes" id="UP000001194">
    <property type="component" value="Unassembled WGS sequence"/>
</dbReference>
<dbReference type="Pfam" id="PF14441">
    <property type="entry name" value="OTT_1508_deam"/>
    <property type="match status" value="1"/>
</dbReference>